<dbReference type="Gene3D" id="3.40.140.10">
    <property type="entry name" value="Cytidine Deaminase, domain 2"/>
    <property type="match status" value="1"/>
</dbReference>
<dbReference type="InterPro" id="IPR002125">
    <property type="entry name" value="CMP_dCMP_dom"/>
</dbReference>
<keyword evidence="5" id="KW-0694">RNA-binding</keyword>
<dbReference type="SUPFAM" id="SSF55120">
    <property type="entry name" value="Pseudouridine synthase"/>
    <property type="match status" value="1"/>
</dbReference>
<dbReference type="CDD" id="cd02557">
    <property type="entry name" value="PseudoU_synth_ScRIB2"/>
    <property type="match status" value="1"/>
</dbReference>
<dbReference type="EMBL" id="JAWIZZ010000040">
    <property type="protein sequence ID" value="KAK5780887.1"/>
    <property type="molecule type" value="Genomic_DNA"/>
</dbReference>
<dbReference type="FunFam" id="3.30.2350.10:FF:000017">
    <property type="entry name" value="Pseudouridine synthase"/>
    <property type="match status" value="1"/>
</dbReference>
<evidence type="ECO:0000259" key="6">
    <source>
        <dbReference type="PROSITE" id="PS51747"/>
    </source>
</evidence>
<sequence length="578" mass="66471">MKDSSDFESQLNKEIIMAKKIQENKHKKRKVTDKQLRDPNGFKLRINDSLSGKHKNNDPDYEVKIENNLRKIEPYYFTYKTFCKLRWRDKKLLDVFTNEFRDRSKDYYKEAIENGSVYLDDQPATIDSVIRNGQLITHKIHRHEPPVTAKQVKIVYQNDDIVVIDKPSGIPVHPTGRYRFNSVTKMLERELGFTVHPCNRLDKQTSGLMFLAKTPKGADEMGDQLKAREVSKQYIARVVGEFPVEEVIVDKPLKTLEPRVALNVICEDDDPDGKHSKTVFKRISYDGETSIVTCKPLTGRQHQIRVHLQYLGYPIANDPIYSNPHIWGPNLGKNREADYAHVIKELYEVGKTRPAQSWYYPNAQGESLRDEKCSLCKTDLYTDPNPEDLILWLHAYKYESNLYDEHTGKKKWSYRTQFPDWALVPHKKFIELAIEQAKKCEPTTTAFNVGAVLVNGTEILGTGYSRELPGNTHAEQCALEKYFAEVGKRDVPPGTVLYTTMEPCSLRLSGNQSCVQRILMLDGNIQTVFFAVSEPETFVENNTATCLFDNANINYINIPGYEDECLKIAFKGHNNEEK</sequence>
<dbReference type="InterPro" id="IPR006225">
    <property type="entry name" value="PsdUridine_synth_RluC/D"/>
</dbReference>
<keyword evidence="8" id="KW-1185">Reference proteome</keyword>
<evidence type="ECO:0000313" key="8">
    <source>
        <dbReference type="Proteomes" id="UP001306508"/>
    </source>
</evidence>
<comment type="caution">
    <text evidence="7">The sequence shown here is derived from an EMBL/GenBank/DDBJ whole genome shotgun (WGS) entry which is preliminary data.</text>
</comment>
<keyword evidence="1" id="KW-0413">Isomerase</keyword>
<dbReference type="GO" id="GO:0016814">
    <property type="term" value="F:hydrolase activity, acting on carbon-nitrogen (but not peptide) bonds, in cyclic amidines"/>
    <property type="evidence" value="ECO:0007669"/>
    <property type="project" value="UniProtKB-ARBA"/>
</dbReference>
<dbReference type="GO" id="GO:0000455">
    <property type="term" value="P:enzyme-directed rRNA pseudouridine synthesis"/>
    <property type="evidence" value="ECO:0007669"/>
    <property type="project" value="TreeGrafter"/>
</dbReference>
<protein>
    <recommendedName>
        <fullName evidence="3">tRNA pseudouridine(32) synthase</fullName>
        <ecNumber evidence="3">5.4.99.28</ecNumber>
    </recommendedName>
</protein>
<reference evidence="8" key="1">
    <citation type="submission" date="2023-07" db="EMBL/GenBank/DDBJ databases">
        <title>A draft genome of Kazachstania heterogenica Y-27499.</title>
        <authorList>
            <person name="Donic C."/>
            <person name="Kralova J.S."/>
            <person name="Fidel L."/>
            <person name="Ben-Dor S."/>
            <person name="Jung S."/>
        </authorList>
    </citation>
    <scope>NUCLEOTIDE SEQUENCE [LARGE SCALE GENOMIC DNA]</scope>
    <source>
        <strain evidence="8">Y27499</strain>
    </source>
</reference>
<dbReference type="InterPro" id="IPR020103">
    <property type="entry name" value="PsdUridine_synth_cat_dom_sf"/>
</dbReference>
<feature type="active site" evidence="4">
    <location>
        <position position="202"/>
    </location>
</feature>
<dbReference type="GO" id="GO:0160151">
    <property type="term" value="F:tRNA pseudouridine(32) synthase activity"/>
    <property type="evidence" value="ECO:0007669"/>
    <property type="project" value="UniProtKB-EC"/>
</dbReference>
<feature type="domain" description="CMP/dCMP-type deaminase" evidence="6">
    <location>
        <begin position="424"/>
        <end position="541"/>
    </location>
</feature>
<dbReference type="PROSITE" id="PS01129">
    <property type="entry name" value="PSI_RLU"/>
    <property type="match status" value="1"/>
</dbReference>
<dbReference type="AlphaFoldDB" id="A0AAN8A7J2"/>
<proteinExistence type="predicted"/>
<dbReference type="GO" id="GO:0019239">
    <property type="term" value="F:deaminase activity"/>
    <property type="evidence" value="ECO:0007669"/>
    <property type="project" value="UniProtKB-ARBA"/>
</dbReference>
<evidence type="ECO:0000313" key="7">
    <source>
        <dbReference type="EMBL" id="KAK5780887.1"/>
    </source>
</evidence>
<accession>A0AAN8A7J2</accession>
<name>A0AAN8A7J2_9SACH</name>
<dbReference type="Proteomes" id="UP001306508">
    <property type="component" value="Unassembled WGS sequence"/>
</dbReference>
<evidence type="ECO:0000256" key="5">
    <source>
        <dbReference type="PROSITE-ProRule" id="PRU00182"/>
    </source>
</evidence>
<dbReference type="SUPFAM" id="SSF53927">
    <property type="entry name" value="Cytidine deaminase-like"/>
    <property type="match status" value="1"/>
</dbReference>
<evidence type="ECO:0000256" key="4">
    <source>
        <dbReference type="PIRSR" id="PIRSR606225-1"/>
    </source>
</evidence>
<dbReference type="PROSITE" id="PS50889">
    <property type="entry name" value="S4"/>
    <property type="match status" value="1"/>
</dbReference>
<dbReference type="Gene3D" id="3.30.2350.10">
    <property type="entry name" value="Pseudouridine synthase"/>
    <property type="match status" value="1"/>
</dbReference>
<dbReference type="PANTHER" id="PTHR21600:SF40">
    <property type="entry name" value="PSEUDOURIDYLATE SYNTHASE RPUSD2"/>
    <property type="match status" value="1"/>
</dbReference>
<dbReference type="InterPro" id="IPR006224">
    <property type="entry name" value="PsdUridine_synth_RluA-like_CS"/>
</dbReference>
<evidence type="ECO:0000256" key="1">
    <source>
        <dbReference type="ARBA" id="ARBA00023235"/>
    </source>
</evidence>
<organism evidence="7 8">
    <name type="scientific">Arxiozyma heterogenica</name>
    <dbReference type="NCBI Taxonomy" id="278026"/>
    <lineage>
        <taxon>Eukaryota</taxon>
        <taxon>Fungi</taxon>
        <taxon>Dikarya</taxon>
        <taxon>Ascomycota</taxon>
        <taxon>Saccharomycotina</taxon>
        <taxon>Saccharomycetes</taxon>
        <taxon>Saccharomycetales</taxon>
        <taxon>Saccharomycetaceae</taxon>
        <taxon>Arxiozyma</taxon>
    </lineage>
</organism>
<gene>
    <name evidence="7" type="ORF">RI543_002014</name>
</gene>
<dbReference type="FunFam" id="3.40.140.10:FF:000061">
    <property type="entry name" value="DRAP deaminase"/>
    <property type="match status" value="1"/>
</dbReference>
<dbReference type="Pfam" id="PF00849">
    <property type="entry name" value="PseudoU_synth_2"/>
    <property type="match status" value="1"/>
</dbReference>
<dbReference type="InterPro" id="IPR050188">
    <property type="entry name" value="RluA_PseudoU_synthase"/>
</dbReference>
<dbReference type="NCBIfam" id="TIGR00005">
    <property type="entry name" value="rluA_subfam"/>
    <property type="match status" value="1"/>
</dbReference>
<comment type="catalytic activity">
    <reaction evidence="2">
        <text>uridine(32) in tRNA = pseudouridine(32) in tRNA</text>
        <dbReference type="Rhea" id="RHEA:42544"/>
        <dbReference type="Rhea" id="RHEA-COMP:10107"/>
        <dbReference type="Rhea" id="RHEA-COMP:10108"/>
        <dbReference type="ChEBI" id="CHEBI:65314"/>
        <dbReference type="ChEBI" id="CHEBI:65315"/>
        <dbReference type="EC" id="5.4.99.28"/>
    </reaction>
</comment>
<dbReference type="PANTHER" id="PTHR21600">
    <property type="entry name" value="MITOCHONDRIAL RNA PSEUDOURIDINE SYNTHASE"/>
    <property type="match status" value="1"/>
</dbReference>
<dbReference type="Pfam" id="PF18785">
    <property type="entry name" value="Inv-AAD"/>
    <property type="match status" value="1"/>
</dbReference>
<dbReference type="GO" id="GO:0031119">
    <property type="term" value="P:tRNA pseudouridine synthesis"/>
    <property type="evidence" value="ECO:0007669"/>
    <property type="project" value="UniProtKB-ARBA"/>
</dbReference>
<evidence type="ECO:0000256" key="2">
    <source>
        <dbReference type="ARBA" id="ARBA00036184"/>
    </source>
</evidence>
<dbReference type="PROSITE" id="PS51747">
    <property type="entry name" value="CYT_DCMP_DEAMINASES_2"/>
    <property type="match status" value="1"/>
</dbReference>
<dbReference type="EC" id="5.4.99.28" evidence="3"/>
<evidence type="ECO:0000256" key="3">
    <source>
        <dbReference type="ARBA" id="ARBA00038944"/>
    </source>
</evidence>
<dbReference type="InterPro" id="IPR006145">
    <property type="entry name" value="PsdUridine_synth_RsuA/RluA"/>
</dbReference>
<dbReference type="GO" id="GO:0003723">
    <property type="term" value="F:RNA binding"/>
    <property type="evidence" value="ECO:0007669"/>
    <property type="project" value="UniProtKB-KW"/>
</dbReference>
<dbReference type="InterPro" id="IPR016193">
    <property type="entry name" value="Cytidine_deaminase-like"/>
</dbReference>